<evidence type="ECO:0000256" key="11">
    <source>
        <dbReference type="SAM" id="Coils"/>
    </source>
</evidence>
<dbReference type="EMBL" id="QEPW01000003">
    <property type="protein sequence ID" value="RDE95647.1"/>
    <property type="molecule type" value="Genomic_DNA"/>
</dbReference>
<dbReference type="GO" id="GO:0007004">
    <property type="term" value="P:telomere maintenance via telomerase"/>
    <property type="evidence" value="ECO:0007669"/>
    <property type="project" value="TreeGrafter"/>
</dbReference>
<dbReference type="SUPFAM" id="SSF101967">
    <property type="entry name" value="Adhesin YadA, collagen-binding domain"/>
    <property type="match status" value="3"/>
</dbReference>
<proteinExistence type="inferred from homology"/>
<dbReference type="Gene3D" id="2.150.10.10">
    <property type="entry name" value="Serralysin-like metalloprotease, C-terminal"/>
    <property type="match status" value="3"/>
</dbReference>
<dbReference type="PANTHER" id="PTHR18867:SF12">
    <property type="entry name" value="DNA REPAIR PROTEIN RAD50"/>
    <property type="match status" value="1"/>
</dbReference>
<feature type="domain" description="Trimeric autotransporter adhesin YadA-like head" evidence="15">
    <location>
        <begin position="118"/>
        <end position="137"/>
    </location>
</feature>
<dbReference type="Proteomes" id="UP000253910">
    <property type="component" value="Unassembled WGS sequence"/>
</dbReference>
<keyword evidence="10" id="KW-0998">Cell outer membrane</keyword>
<evidence type="ECO:0000313" key="19">
    <source>
        <dbReference type="Proteomes" id="UP000253910"/>
    </source>
</evidence>
<dbReference type="InterPro" id="IPR045584">
    <property type="entry name" value="Pilin-like"/>
</dbReference>
<feature type="coiled-coil region" evidence="11">
    <location>
        <begin position="61"/>
        <end position="95"/>
    </location>
</feature>
<feature type="coiled-coil region" evidence="11">
    <location>
        <begin position="1050"/>
        <end position="1091"/>
    </location>
</feature>
<keyword evidence="5" id="KW-1134">Transmembrane beta strand</keyword>
<organism evidence="18 19">
    <name type="scientific">Haemophilus parainfluenzae</name>
    <dbReference type="NCBI Taxonomy" id="729"/>
    <lineage>
        <taxon>Bacteria</taxon>
        <taxon>Pseudomonadati</taxon>
        <taxon>Pseudomonadota</taxon>
        <taxon>Gammaproteobacteria</taxon>
        <taxon>Pasteurellales</taxon>
        <taxon>Pasteurellaceae</taxon>
        <taxon>Haemophilus</taxon>
    </lineage>
</organism>
<feature type="domain" description="Trimeric autotransporter adhesin YadA-like C-terminal membrane anchor" evidence="14">
    <location>
        <begin position="1107"/>
        <end position="1166"/>
    </location>
</feature>
<feature type="region of interest" description="Disordered" evidence="12">
    <location>
        <begin position="802"/>
        <end position="824"/>
    </location>
</feature>
<dbReference type="GO" id="GO:0051880">
    <property type="term" value="F:G-quadruplex DNA binding"/>
    <property type="evidence" value="ECO:0007669"/>
    <property type="project" value="TreeGrafter"/>
</dbReference>
<feature type="compositionally biased region" description="Basic and acidic residues" evidence="12">
    <location>
        <begin position="911"/>
        <end position="925"/>
    </location>
</feature>
<dbReference type="GO" id="GO:0006302">
    <property type="term" value="P:double-strand break repair"/>
    <property type="evidence" value="ECO:0007669"/>
    <property type="project" value="TreeGrafter"/>
</dbReference>
<dbReference type="Pfam" id="PF03895">
    <property type="entry name" value="YadA_anchor"/>
    <property type="match status" value="1"/>
</dbReference>
<keyword evidence="4" id="KW-0813">Transport</keyword>
<dbReference type="Pfam" id="PF05662">
    <property type="entry name" value="YadA_stalk"/>
    <property type="match status" value="1"/>
</dbReference>
<comment type="subcellular location">
    <subcellularLocation>
        <location evidence="2">Cell outer membrane</location>
    </subcellularLocation>
    <subcellularLocation>
        <location evidence="1">Cell surface</location>
    </subcellularLocation>
</comment>
<dbReference type="Pfam" id="PF05658">
    <property type="entry name" value="YadA_head"/>
    <property type="match status" value="6"/>
</dbReference>
<evidence type="ECO:0000256" key="4">
    <source>
        <dbReference type="ARBA" id="ARBA00022448"/>
    </source>
</evidence>
<dbReference type="GO" id="GO:0003691">
    <property type="term" value="F:double-stranded telomeric DNA binding"/>
    <property type="evidence" value="ECO:0007669"/>
    <property type="project" value="TreeGrafter"/>
</dbReference>
<dbReference type="InterPro" id="IPR024973">
    <property type="entry name" value="ESPR"/>
</dbReference>
<accession>A0A369Z3W5</accession>
<dbReference type="GO" id="GO:0043047">
    <property type="term" value="F:single-stranded telomeric DNA binding"/>
    <property type="evidence" value="ECO:0007669"/>
    <property type="project" value="TreeGrafter"/>
</dbReference>
<dbReference type="Pfam" id="PF13018">
    <property type="entry name" value="ESPR"/>
    <property type="match status" value="1"/>
</dbReference>
<dbReference type="PANTHER" id="PTHR18867">
    <property type="entry name" value="RAD50"/>
    <property type="match status" value="1"/>
</dbReference>
<evidence type="ECO:0000256" key="13">
    <source>
        <dbReference type="SAM" id="SignalP"/>
    </source>
</evidence>
<evidence type="ECO:0000313" key="18">
    <source>
        <dbReference type="EMBL" id="RDE95647.1"/>
    </source>
</evidence>
<dbReference type="GO" id="GO:0009279">
    <property type="term" value="C:cell outer membrane"/>
    <property type="evidence" value="ECO:0007669"/>
    <property type="project" value="UniProtKB-SubCell"/>
</dbReference>
<evidence type="ECO:0000256" key="3">
    <source>
        <dbReference type="ARBA" id="ARBA00005848"/>
    </source>
</evidence>
<dbReference type="InterPro" id="IPR008635">
    <property type="entry name" value="Coiled_stalk_dom"/>
</dbReference>
<evidence type="ECO:0000256" key="7">
    <source>
        <dbReference type="ARBA" id="ARBA00022729"/>
    </source>
</evidence>
<feature type="chain" id="PRO_5016722737" description="YadA-like family protein" evidence="13">
    <location>
        <begin position="51"/>
        <end position="1166"/>
    </location>
</feature>
<dbReference type="CDD" id="cd12820">
    <property type="entry name" value="LbR_YadA-like"/>
    <property type="match status" value="2"/>
</dbReference>
<evidence type="ECO:0000256" key="1">
    <source>
        <dbReference type="ARBA" id="ARBA00004241"/>
    </source>
</evidence>
<feature type="domain" description="Trimeric autotransporter adhesin YadA-like head" evidence="15">
    <location>
        <begin position="159"/>
        <end position="179"/>
    </location>
</feature>
<evidence type="ECO:0000256" key="12">
    <source>
        <dbReference type="SAM" id="MobiDB-lite"/>
    </source>
</evidence>
<dbReference type="GO" id="GO:0009986">
    <property type="term" value="C:cell surface"/>
    <property type="evidence" value="ECO:0007669"/>
    <property type="project" value="UniProtKB-SubCell"/>
</dbReference>
<feature type="domain" description="Trimeric autotransporter adhesin YadA-like stalk" evidence="16">
    <location>
        <begin position="639"/>
        <end position="662"/>
    </location>
</feature>
<sequence length="1166" mass="122922">MNHIYRIIFNRASGVFQVVSELAKGKVKSAKTSAKLTALCMALVSSVALAGESSSTPAPTADNTQNELTDLKAKYEAQQTKIEEQEKKLSVLEKYVGTMPYEKVKDKKGAEIKNPEDVAIGVEAKVDSSGGVAIGYKTYATRNAVAIGNSASTYLVAGYSVAIGYGSVVEKTGGIALGGYETKAKAANSISIGISSMTGERAVQAVSIGESTNALGVYSTALGTHAGAIGDVTMALGYNARAIGDRTIALGTYAKSYNYAGISIGDFALSRGEDTISIGRNSEIEDASDYSIAMGNAAYVGKKRSPASGSILYVDHHTLVANGGTGETGSNRTAGDDYIVTHPEPEKRQKGSIAIGLGAKGYGFQTIAIGGTAEASGSNSLAIGIGTESRGLYSLAVGDQVVAYKDYSSAFGHFSSARAEKSLALGANTEINEGVNGGVALGSDSFNNRDLATIGYDISEQATKLEINGNKKQMTLLGEAGKKYQELQAEIDPLKKAYEKELQNYADLAELRNTLYDLPKKEVEVKGLETRIKQLKDENQPQAQIDKATKSYETAKNELEKMQEELTALKTKTGIQATSYDEAAKVEIQTKLDETKTKADKAKLDLNKKEQEQNKLVSTWKGTAGSVSVGNEITGITRQITGVAAGTEDTDAVNVAQLKSLAVAGIQFSANDYDEGDSSDEMKAKIIKKHIGGILPIQGKSGTVYGSSNAPAANYSSDNLITFNDNGTLRIGMLKAPTFSSINLGDTTPKALTVDNGGKLNFDGNEVVTKNNFGTIFNELYEFKNGLKTSKEGDKTVVSLDKDSLKNDPSFKGDKGDTGLSAKAQWLADNPGKTETDYAAAIKGEKGDKGEAGKSAKDQWLADNPGKTETDYAAAIKGEKGDKGEAGKSAKDQWLADNPGKTETDYAAAIKGEKGDKGEAGKSAKDQWLADNPGKTETDYAAAIKGEKGDKGEAGKSAKDQWLADNPGKTETDYAAAIKGEKGDKGEAGKSAKDQWLADNPGKTETDYAAAIKGEKGDKGDAGKSAYEIWRDNGNTGKTEQQFVGSLNANTKLKERVDTIENTVHNHSREIQQNRNAIAQVNRDMQKMNKELRAGIAGAIAIGSLYQNTIPGKETISAGVGSFKGQNAVAVGYSRLSDNGRVGVKANLSINSSGDAGAGASIGYTW</sequence>
<evidence type="ECO:0008006" key="20">
    <source>
        <dbReference type="Google" id="ProtNLM"/>
    </source>
</evidence>
<evidence type="ECO:0000259" key="15">
    <source>
        <dbReference type="Pfam" id="PF05658"/>
    </source>
</evidence>
<reference evidence="18 19" key="1">
    <citation type="submission" date="2018-05" db="EMBL/GenBank/DDBJ databases">
        <title>Draft Genome Sequences for a Diverse set of 7 Haemophilus Species.</title>
        <authorList>
            <person name="Nichols M."/>
            <person name="Topaz N."/>
            <person name="Wang X."/>
            <person name="Wang X."/>
            <person name="Boxrud D."/>
        </authorList>
    </citation>
    <scope>NUCLEOTIDE SEQUENCE [LARGE SCALE GENOMIC DNA]</scope>
    <source>
        <strain evidence="18 19">C2008001710</strain>
    </source>
</reference>
<comment type="caution">
    <text evidence="18">The sequence shown here is derived from an EMBL/GenBank/DDBJ whole genome shotgun (WGS) entry which is preliminary data.</text>
</comment>
<feature type="compositionally biased region" description="Basic and acidic residues" evidence="12">
    <location>
        <begin position="979"/>
        <end position="993"/>
    </location>
</feature>
<evidence type="ECO:0000256" key="9">
    <source>
        <dbReference type="ARBA" id="ARBA00023136"/>
    </source>
</evidence>
<comment type="similarity">
    <text evidence="3">Belongs to the autotransporter-2 (AT-2) (TC 1.B.40) family.</text>
</comment>
<feature type="domain" description="Trimeric autotransporter adhesin YadA-like head" evidence="15">
    <location>
        <begin position="363"/>
        <end position="384"/>
    </location>
</feature>
<evidence type="ECO:0000256" key="8">
    <source>
        <dbReference type="ARBA" id="ARBA00022927"/>
    </source>
</evidence>
<keyword evidence="9" id="KW-0472">Membrane</keyword>
<keyword evidence="6" id="KW-0812">Transmembrane</keyword>
<feature type="region of interest" description="Disordered" evidence="12">
    <location>
        <begin position="844"/>
        <end position="1002"/>
    </location>
</feature>
<evidence type="ECO:0000259" key="14">
    <source>
        <dbReference type="Pfam" id="PF03895"/>
    </source>
</evidence>
<dbReference type="RefSeq" id="WP_111314991.1">
    <property type="nucleotide sequence ID" value="NZ_QEPW01000003.1"/>
</dbReference>
<dbReference type="InterPro" id="IPR008640">
    <property type="entry name" value="Adhesin_Head_dom"/>
</dbReference>
<evidence type="ECO:0000256" key="5">
    <source>
        <dbReference type="ARBA" id="ARBA00022452"/>
    </source>
</evidence>
<dbReference type="InterPro" id="IPR011049">
    <property type="entry name" value="Serralysin-like_metalloprot_C"/>
</dbReference>
<protein>
    <recommendedName>
        <fullName evidence="20">YadA-like family protein</fullName>
    </recommendedName>
</protein>
<feature type="compositionally biased region" description="Basic and acidic residues" evidence="12">
    <location>
        <begin position="945"/>
        <end position="959"/>
    </location>
</feature>
<dbReference type="SUPFAM" id="SSF54523">
    <property type="entry name" value="Pili subunits"/>
    <property type="match status" value="1"/>
</dbReference>
<dbReference type="GO" id="GO:0015031">
    <property type="term" value="P:protein transport"/>
    <property type="evidence" value="ECO:0007669"/>
    <property type="project" value="UniProtKB-KW"/>
</dbReference>
<gene>
    <name evidence="18" type="ORF">DPV87_02450</name>
</gene>
<feature type="compositionally biased region" description="Basic and acidic residues" evidence="12">
    <location>
        <begin position="844"/>
        <end position="857"/>
    </location>
</feature>
<feature type="compositionally biased region" description="Basic and acidic residues" evidence="12">
    <location>
        <begin position="877"/>
        <end position="891"/>
    </location>
</feature>
<feature type="signal peptide" evidence="13">
    <location>
        <begin position="1"/>
        <end position="50"/>
    </location>
</feature>
<dbReference type="InterPro" id="IPR005594">
    <property type="entry name" value="YadA_C"/>
</dbReference>
<evidence type="ECO:0000256" key="6">
    <source>
        <dbReference type="ARBA" id="ARBA00022692"/>
    </source>
</evidence>
<dbReference type="Gene3D" id="3.30.1300.30">
    <property type="entry name" value="GSPII I/J protein-like"/>
    <property type="match status" value="1"/>
</dbReference>
<dbReference type="GO" id="GO:0000722">
    <property type="term" value="P:telomere maintenance via recombination"/>
    <property type="evidence" value="ECO:0007669"/>
    <property type="project" value="TreeGrafter"/>
</dbReference>
<keyword evidence="11" id="KW-0175">Coiled coil</keyword>
<keyword evidence="7 13" id="KW-0732">Signal</keyword>
<evidence type="ECO:0000259" key="17">
    <source>
        <dbReference type="Pfam" id="PF13018"/>
    </source>
</evidence>
<feature type="domain" description="Trimeric autotransporter adhesin YadA-like head" evidence="15">
    <location>
        <begin position="404"/>
        <end position="429"/>
    </location>
</feature>
<evidence type="ECO:0000259" key="16">
    <source>
        <dbReference type="Pfam" id="PF05662"/>
    </source>
</evidence>
<evidence type="ECO:0000256" key="10">
    <source>
        <dbReference type="ARBA" id="ARBA00023237"/>
    </source>
</evidence>
<feature type="coiled-coil region" evidence="11">
    <location>
        <begin position="484"/>
        <end position="612"/>
    </location>
</feature>
<feature type="domain" description="Trimeric autotransporter adhesin YadA-like head" evidence="15">
    <location>
        <begin position="203"/>
        <end position="226"/>
    </location>
</feature>
<dbReference type="AlphaFoldDB" id="A0A369Z3W5"/>
<name>A0A369Z3W5_HAEPA</name>
<feature type="compositionally biased region" description="Basic and acidic residues" evidence="12">
    <location>
        <begin position="802"/>
        <end position="817"/>
    </location>
</feature>
<evidence type="ECO:0000256" key="2">
    <source>
        <dbReference type="ARBA" id="ARBA00004442"/>
    </source>
</evidence>
<feature type="domain" description="Trimeric autotransporter adhesin YadA-like head" evidence="15">
    <location>
        <begin position="229"/>
        <end position="254"/>
    </location>
</feature>
<keyword evidence="8" id="KW-0653">Protein transport</keyword>
<feature type="domain" description="ESPR" evidence="17">
    <location>
        <begin position="1"/>
        <end position="47"/>
    </location>
</feature>